<gene>
    <name evidence="1" type="ORF">I79_008552</name>
</gene>
<sequence length="75" mass="8108">MRGQETQITGYMPGKEGNGVLGCGVWAWVACFQEDKKGNMLSVALGGWGHPKQGSVLSFSAQEHFPEKLILKAQS</sequence>
<protein>
    <submittedName>
        <fullName evidence="1">Uncharacterized protein</fullName>
    </submittedName>
</protein>
<dbReference type="AlphaFoldDB" id="G3HDE9"/>
<evidence type="ECO:0000313" key="1">
    <source>
        <dbReference type="EMBL" id="EGW11563.1"/>
    </source>
</evidence>
<organism evidence="1 2">
    <name type="scientific">Cricetulus griseus</name>
    <name type="common">Chinese hamster</name>
    <name type="synonym">Cricetulus barabensis griseus</name>
    <dbReference type="NCBI Taxonomy" id="10029"/>
    <lineage>
        <taxon>Eukaryota</taxon>
        <taxon>Metazoa</taxon>
        <taxon>Chordata</taxon>
        <taxon>Craniata</taxon>
        <taxon>Vertebrata</taxon>
        <taxon>Euteleostomi</taxon>
        <taxon>Mammalia</taxon>
        <taxon>Eutheria</taxon>
        <taxon>Euarchontoglires</taxon>
        <taxon>Glires</taxon>
        <taxon>Rodentia</taxon>
        <taxon>Myomorpha</taxon>
        <taxon>Muroidea</taxon>
        <taxon>Cricetidae</taxon>
        <taxon>Cricetinae</taxon>
        <taxon>Cricetulus</taxon>
    </lineage>
</organism>
<dbReference type="PROSITE" id="PS51257">
    <property type="entry name" value="PROKAR_LIPOPROTEIN"/>
    <property type="match status" value="1"/>
</dbReference>
<proteinExistence type="predicted"/>
<accession>G3HDE9</accession>
<reference evidence="2" key="1">
    <citation type="journal article" date="2011" name="Nat. Biotechnol.">
        <title>The genomic sequence of the Chinese hamster ovary (CHO)-K1 cell line.</title>
        <authorList>
            <person name="Xu X."/>
            <person name="Nagarajan H."/>
            <person name="Lewis N.E."/>
            <person name="Pan S."/>
            <person name="Cai Z."/>
            <person name="Liu X."/>
            <person name="Chen W."/>
            <person name="Xie M."/>
            <person name="Wang W."/>
            <person name="Hammond S."/>
            <person name="Andersen M.R."/>
            <person name="Neff N."/>
            <person name="Passarelli B."/>
            <person name="Koh W."/>
            <person name="Fan H.C."/>
            <person name="Wang J."/>
            <person name="Gui Y."/>
            <person name="Lee K.H."/>
            <person name="Betenbaugh M.J."/>
            <person name="Quake S.R."/>
            <person name="Famili I."/>
            <person name="Palsson B.O."/>
            <person name="Wang J."/>
        </authorList>
    </citation>
    <scope>NUCLEOTIDE SEQUENCE [LARGE SCALE GENOMIC DNA]</scope>
    <source>
        <strain evidence="2">CHO K1 cell line</strain>
    </source>
</reference>
<dbReference type="EMBL" id="JH000296">
    <property type="protein sequence ID" value="EGW11563.1"/>
    <property type="molecule type" value="Genomic_DNA"/>
</dbReference>
<evidence type="ECO:0000313" key="2">
    <source>
        <dbReference type="Proteomes" id="UP000001075"/>
    </source>
</evidence>
<dbReference type="Proteomes" id="UP000001075">
    <property type="component" value="Unassembled WGS sequence"/>
</dbReference>
<dbReference type="InParanoid" id="G3HDE9"/>
<name>G3HDE9_CRIGR</name>